<dbReference type="EC" id="1.1.1.95" evidence="11"/>
<dbReference type="SUPFAM" id="SSF51735">
    <property type="entry name" value="NAD(P)-binding Rossmann-fold domains"/>
    <property type="match status" value="1"/>
</dbReference>
<evidence type="ECO:0000256" key="4">
    <source>
        <dbReference type="ARBA" id="ARBA00021582"/>
    </source>
</evidence>
<comment type="caution">
    <text evidence="13">The sequence shown here is derived from an EMBL/GenBank/DDBJ whole genome shotgun (WGS) entry which is preliminary data.</text>
</comment>
<dbReference type="InterPro" id="IPR002912">
    <property type="entry name" value="ACT_dom"/>
</dbReference>
<dbReference type="InterPro" id="IPR006140">
    <property type="entry name" value="D-isomer_DH_NAD-bd"/>
</dbReference>
<comment type="pathway">
    <text evidence="2 11">Amino-acid biosynthesis; L-serine biosynthesis; L-serine from 3-phospho-D-glycerate: step 1/3.</text>
</comment>
<dbReference type="InterPro" id="IPR050857">
    <property type="entry name" value="D-2-hydroxyacid_DH"/>
</dbReference>
<dbReference type="PANTHER" id="PTHR42789">
    <property type="entry name" value="D-ISOMER SPECIFIC 2-HYDROXYACID DEHYDROGENASE FAMILY PROTEIN (AFU_ORTHOLOGUE AFUA_6G10090)"/>
    <property type="match status" value="1"/>
</dbReference>
<dbReference type="PROSITE" id="PS00671">
    <property type="entry name" value="D_2_HYDROXYACID_DH_3"/>
    <property type="match status" value="1"/>
</dbReference>
<name>A0ABU3P4I1_9FIRM</name>
<dbReference type="PANTHER" id="PTHR42789:SF1">
    <property type="entry name" value="D-ISOMER SPECIFIC 2-HYDROXYACID DEHYDROGENASE FAMILY PROTEIN (AFU_ORTHOLOGUE AFUA_6G10090)"/>
    <property type="match status" value="1"/>
</dbReference>
<evidence type="ECO:0000256" key="3">
    <source>
        <dbReference type="ARBA" id="ARBA00005854"/>
    </source>
</evidence>
<dbReference type="Pfam" id="PF00389">
    <property type="entry name" value="2-Hacid_dh"/>
    <property type="match status" value="1"/>
</dbReference>
<evidence type="ECO:0000256" key="2">
    <source>
        <dbReference type="ARBA" id="ARBA00005216"/>
    </source>
</evidence>
<dbReference type="InterPro" id="IPR045626">
    <property type="entry name" value="PGDH_ASB_dom"/>
</dbReference>
<dbReference type="InterPro" id="IPR029009">
    <property type="entry name" value="ASB_dom_sf"/>
</dbReference>
<evidence type="ECO:0000313" key="13">
    <source>
        <dbReference type="EMBL" id="MDT8903550.1"/>
    </source>
</evidence>
<dbReference type="CDD" id="cd04902">
    <property type="entry name" value="ACT_3PGDH-xct"/>
    <property type="match status" value="1"/>
</dbReference>
<keyword evidence="8 11" id="KW-0718">Serine biosynthesis</keyword>
<evidence type="ECO:0000256" key="5">
    <source>
        <dbReference type="ARBA" id="ARBA00022605"/>
    </source>
</evidence>
<dbReference type="InterPro" id="IPR029752">
    <property type="entry name" value="D-isomer_DH_CS1"/>
</dbReference>
<dbReference type="Gene3D" id="3.30.1330.90">
    <property type="entry name" value="D-3-phosphoglycerate dehydrogenase, domain 3"/>
    <property type="match status" value="1"/>
</dbReference>
<dbReference type="SUPFAM" id="SSF143548">
    <property type="entry name" value="Serine metabolism enzymes domain"/>
    <property type="match status" value="1"/>
</dbReference>
<dbReference type="SUPFAM" id="SSF52283">
    <property type="entry name" value="Formate/glycerate dehydrogenase catalytic domain-like"/>
    <property type="match status" value="1"/>
</dbReference>
<dbReference type="Gene3D" id="3.30.70.260">
    <property type="match status" value="1"/>
</dbReference>
<gene>
    <name evidence="13" type="primary">serA</name>
    <name evidence="13" type="ORF">Q4T40_20175</name>
</gene>
<evidence type="ECO:0000259" key="12">
    <source>
        <dbReference type="PROSITE" id="PS51671"/>
    </source>
</evidence>
<accession>A0ABU3P4I1</accession>
<dbReference type="InterPro" id="IPR006139">
    <property type="entry name" value="D-isomer_2_OHA_DH_cat_dom"/>
</dbReference>
<evidence type="ECO:0000256" key="8">
    <source>
        <dbReference type="ARBA" id="ARBA00023299"/>
    </source>
</evidence>
<comment type="function">
    <text evidence="1">Catalyzes the reversible oxidation of 3-phospho-D-glycerate to 3-phosphonooxypyruvate, the first step of the phosphorylated L-serine biosynthesis pathway. Also catalyzes the reversible oxidation of 2-hydroxyglutarate to 2-oxoglutarate.</text>
</comment>
<evidence type="ECO:0000256" key="6">
    <source>
        <dbReference type="ARBA" id="ARBA00023002"/>
    </source>
</evidence>
<dbReference type="GO" id="GO:0004617">
    <property type="term" value="F:phosphoglycerate dehydrogenase activity"/>
    <property type="evidence" value="ECO:0007669"/>
    <property type="project" value="UniProtKB-EC"/>
</dbReference>
<keyword evidence="14" id="KW-1185">Reference proteome</keyword>
<dbReference type="Proteomes" id="UP001254848">
    <property type="component" value="Unassembled WGS sequence"/>
</dbReference>
<comment type="catalytic activity">
    <reaction evidence="9">
        <text>(R)-2-hydroxyglutarate + NAD(+) = 2-oxoglutarate + NADH + H(+)</text>
        <dbReference type="Rhea" id="RHEA:49612"/>
        <dbReference type="ChEBI" id="CHEBI:15378"/>
        <dbReference type="ChEBI" id="CHEBI:15801"/>
        <dbReference type="ChEBI" id="CHEBI:16810"/>
        <dbReference type="ChEBI" id="CHEBI:57540"/>
        <dbReference type="ChEBI" id="CHEBI:57945"/>
        <dbReference type="EC" id="1.1.1.399"/>
    </reaction>
</comment>
<keyword evidence="6 11" id="KW-0560">Oxidoreductase</keyword>
<dbReference type="Pfam" id="PF02826">
    <property type="entry name" value="2-Hacid_dh_C"/>
    <property type="match status" value="1"/>
</dbReference>
<dbReference type="SUPFAM" id="SSF55021">
    <property type="entry name" value="ACT-like"/>
    <property type="match status" value="1"/>
</dbReference>
<keyword evidence="5 11" id="KW-0028">Amino-acid biosynthesis</keyword>
<reference evidence="13 14" key="1">
    <citation type="submission" date="2023-07" db="EMBL/GenBank/DDBJ databases">
        <title>The novel representative of Negativicutes class, Anaeroselena agilis gen. nov. sp. nov.</title>
        <authorList>
            <person name="Prokofeva M.I."/>
            <person name="Elcheninov A.G."/>
            <person name="Klyukina A."/>
            <person name="Kublanov I.V."/>
            <person name="Frolov E.N."/>
            <person name="Podosokorskaya O.A."/>
        </authorList>
    </citation>
    <scope>NUCLEOTIDE SEQUENCE [LARGE SCALE GENOMIC DNA]</scope>
    <source>
        <strain evidence="13 14">4137-cl</strain>
    </source>
</reference>
<dbReference type="PROSITE" id="PS51671">
    <property type="entry name" value="ACT"/>
    <property type="match status" value="1"/>
</dbReference>
<evidence type="ECO:0000256" key="10">
    <source>
        <dbReference type="ARBA" id="ARBA00048731"/>
    </source>
</evidence>
<dbReference type="InterPro" id="IPR036291">
    <property type="entry name" value="NAD(P)-bd_dom_sf"/>
</dbReference>
<dbReference type="InterPro" id="IPR045865">
    <property type="entry name" value="ACT-like_dom_sf"/>
</dbReference>
<dbReference type="EMBL" id="JAUOZS010000001">
    <property type="protein sequence ID" value="MDT8903550.1"/>
    <property type="molecule type" value="Genomic_DNA"/>
</dbReference>
<dbReference type="NCBIfam" id="TIGR01327">
    <property type="entry name" value="PGDH"/>
    <property type="match status" value="1"/>
</dbReference>
<evidence type="ECO:0000313" key="14">
    <source>
        <dbReference type="Proteomes" id="UP001254848"/>
    </source>
</evidence>
<evidence type="ECO:0000256" key="7">
    <source>
        <dbReference type="ARBA" id="ARBA00023027"/>
    </source>
</evidence>
<comment type="catalytic activity">
    <reaction evidence="10 11">
        <text>(2R)-3-phosphoglycerate + NAD(+) = 3-phosphooxypyruvate + NADH + H(+)</text>
        <dbReference type="Rhea" id="RHEA:12641"/>
        <dbReference type="ChEBI" id="CHEBI:15378"/>
        <dbReference type="ChEBI" id="CHEBI:18110"/>
        <dbReference type="ChEBI" id="CHEBI:57540"/>
        <dbReference type="ChEBI" id="CHEBI:57945"/>
        <dbReference type="ChEBI" id="CHEBI:58272"/>
        <dbReference type="EC" id="1.1.1.95"/>
    </reaction>
</comment>
<protein>
    <recommendedName>
        <fullName evidence="4 11">D-3-phosphoglycerate dehydrogenase</fullName>
        <ecNumber evidence="11">1.1.1.95</ecNumber>
    </recommendedName>
</protein>
<dbReference type="CDD" id="cd12173">
    <property type="entry name" value="PGDH_4"/>
    <property type="match status" value="1"/>
</dbReference>
<proteinExistence type="inferred from homology"/>
<dbReference type="InterPro" id="IPR006236">
    <property type="entry name" value="PGDH"/>
</dbReference>
<organism evidence="13 14">
    <name type="scientific">Anaeroselena agilis</name>
    <dbReference type="NCBI Taxonomy" id="3063788"/>
    <lineage>
        <taxon>Bacteria</taxon>
        <taxon>Bacillati</taxon>
        <taxon>Bacillota</taxon>
        <taxon>Negativicutes</taxon>
        <taxon>Acetonemataceae</taxon>
        <taxon>Anaeroselena</taxon>
    </lineage>
</organism>
<dbReference type="InterPro" id="IPR029753">
    <property type="entry name" value="D-isomer_DH_CS"/>
</dbReference>
<dbReference type="Pfam" id="PF19304">
    <property type="entry name" value="PGDH_inter"/>
    <property type="match status" value="1"/>
</dbReference>
<dbReference type="PROSITE" id="PS00065">
    <property type="entry name" value="D_2_HYDROXYACID_DH_1"/>
    <property type="match status" value="1"/>
</dbReference>
<dbReference type="RefSeq" id="WP_413782005.1">
    <property type="nucleotide sequence ID" value="NZ_JAUOZS010000001.1"/>
</dbReference>
<dbReference type="Gene3D" id="3.40.50.720">
    <property type="entry name" value="NAD(P)-binding Rossmann-like Domain"/>
    <property type="match status" value="2"/>
</dbReference>
<evidence type="ECO:0000256" key="9">
    <source>
        <dbReference type="ARBA" id="ARBA00048126"/>
    </source>
</evidence>
<keyword evidence="7 11" id="KW-0520">NAD</keyword>
<feature type="domain" description="ACT" evidence="12">
    <location>
        <begin position="453"/>
        <end position="525"/>
    </location>
</feature>
<sequence length="528" mass="55795">MKILVSDPVSEKGIAILRQEHDVDVKLKLPPEELVALIPGYDALVVRSETKVTKAVIEAADKLKVIGRAGVGVDNIDVDAATKKGVIVLNAPEGNTMAATEHTMAMMLSLARNIPQAHQSVKSGEWQRGKFVGVEMRGKTLGVLGLGRIGTGVAKRALAMEMKVLAYDPFITADHARALNIELVEFDEVLAGADFITMHLPLTADTKGLFGKETFKKVKPGVRIVNCARGGVIDEAALAEAIKDGIVAGAAIDVFEKEPIDPANPLLAVDKVVLTPHLGASTAEAQVGVAVDVAEGILVALRGEPVTTAVNIAPVPAHVMTVIKPYLGVAEKMGCLAVHLADGRIETVEVEYNGQISEVDTRMLTTAVLKGLLGPILQETVNYVNAPGVAKGRGIKAKEIKSKETANFANLLTVRIRTDKGSHMVAGTLFGKEEARIVMIDGYRVDVDPSGWLLIGPHIDKPGIIGKVGTILGEHSINIAGMQVGRTETAGTSIMVMTVEADLPTPVMLKIKAVDGILGAKLVNFNIG</sequence>
<evidence type="ECO:0000256" key="11">
    <source>
        <dbReference type="RuleBase" id="RU363003"/>
    </source>
</evidence>
<evidence type="ECO:0000256" key="1">
    <source>
        <dbReference type="ARBA" id="ARBA00003800"/>
    </source>
</evidence>
<dbReference type="Pfam" id="PF01842">
    <property type="entry name" value="ACT"/>
    <property type="match status" value="1"/>
</dbReference>
<comment type="similarity">
    <text evidence="3 11">Belongs to the D-isomer specific 2-hydroxyacid dehydrogenase family.</text>
</comment>